<reference evidence="8" key="1">
    <citation type="submission" date="2020-11" db="EMBL/GenBank/DDBJ databases">
        <authorList>
            <person name="Whiteford S."/>
        </authorList>
    </citation>
    <scope>NUCLEOTIDE SEQUENCE</scope>
</reference>
<dbReference type="GO" id="GO:0022857">
    <property type="term" value="F:transmembrane transporter activity"/>
    <property type="evidence" value="ECO:0007669"/>
    <property type="project" value="InterPro"/>
</dbReference>
<feature type="domain" description="Major facilitator superfamily (MFS) profile" evidence="7">
    <location>
        <begin position="57"/>
        <end position="614"/>
    </location>
</feature>
<feature type="transmembrane region" description="Helical" evidence="6">
    <location>
        <begin position="448"/>
        <end position="471"/>
    </location>
</feature>
<gene>
    <name evidence="8" type="ORF">PLXY2_LOCUS7253</name>
</gene>
<feature type="transmembrane region" description="Helical" evidence="6">
    <location>
        <begin position="565"/>
        <end position="585"/>
    </location>
</feature>
<feature type="transmembrane region" description="Helical" evidence="6">
    <location>
        <begin position="149"/>
        <end position="170"/>
    </location>
</feature>
<feature type="transmembrane region" description="Helical" evidence="6">
    <location>
        <begin position="60"/>
        <end position="81"/>
    </location>
</feature>
<feature type="transmembrane region" description="Helical" evidence="6">
    <location>
        <begin position="410"/>
        <end position="428"/>
    </location>
</feature>
<comment type="caution">
    <text evidence="8">The sequence shown here is derived from an EMBL/GenBank/DDBJ whole genome shotgun (WGS) entry which is preliminary data.</text>
</comment>
<evidence type="ECO:0000256" key="6">
    <source>
        <dbReference type="SAM" id="Phobius"/>
    </source>
</evidence>
<feature type="transmembrane region" description="Helical" evidence="6">
    <location>
        <begin position="534"/>
        <end position="553"/>
    </location>
</feature>
<dbReference type="InterPro" id="IPR036259">
    <property type="entry name" value="MFS_trans_sf"/>
</dbReference>
<dbReference type="InterPro" id="IPR011701">
    <property type="entry name" value="MFS"/>
</dbReference>
<dbReference type="EMBL" id="CAJHNJ030000024">
    <property type="protein sequence ID" value="CAG9120813.1"/>
    <property type="molecule type" value="Genomic_DNA"/>
</dbReference>
<dbReference type="AlphaFoldDB" id="A0A8S4EZ50"/>
<feature type="transmembrane region" description="Helical" evidence="6">
    <location>
        <begin position="182"/>
        <end position="206"/>
    </location>
</feature>
<feature type="transmembrane region" description="Helical" evidence="6">
    <location>
        <begin position="383"/>
        <end position="403"/>
    </location>
</feature>
<evidence type="ECO:0000256" key="5">
    <source>
        <dbReference type="ARBA" id="ARBA00023136"/>
    </source>
</evidence>
<protein>
    <submittedName>
        <fullName evidence="8">(diamondback moth) hypothetical protein</fullName>
    </submittedName>
</protein>
<comment type="subcellular location">
    <subcellularLocation>
        <location evidence="1">Membrane</location>
        <topology evidence="1">Multi-pass membrane protein</topology>
    </subcellularLocation>
</comment>
<keyword evidence="4 6" id="KW-1133">Transmembrane helix</keyword>
<evidence type="ECO:0000313" key="9">
    <source>
        <dbReference type="Proteomes" id="UP000653454"/>
    </source>
</evidence>
<keyword evidence="2" id="KW-0813">Transport</keyword>
<evidence type="ECO:0000256" key="1">
    <source>
        <dbReference type="ARBA" id="ARBA00004141"/>
    </source>
</evidence>
<evidence type="ECO:0000256" key="2">
    <source>
        <dbReference type="ARBA" id="ARBA00022448"/>
    </source>
</evidence>
<evidence type="ECO:0000259" key="7">
    <source>
        <dbReference type="PROSITE" id="PS50850"/>
    </source>
</evidence>
<proteinExistence type="predicted"/>
<dbReference type="SUPFAM" id="SSF103473">
    <property type="entry name" value="MFS general substrate transporter"/>
    <property type="match status" value="2"/>
</dbReference>
<dbReference type="Pfam" id="PF07690">
    <property type="entry name" value="MFS_1"/>
    <property type="match status" value="1"/>
</dbReference>
<dbReference type="PANTHER" id="PTHR23511:SF35">
    <property type="entry name" value="MAJOR FACILITATOR SUPERFAMILY (MFS) PROFILE DOMAIN-CONTAINING PROTEIN"/>
    <property type="match status" value="1"/>
</dbReference>
<keyword evidence="3 6" id="KW-0812">Transmembrane</keyword>
<dbReference type="GO" id="GO:0016020">
    <property type="term" value="C:membrane"/>
    <property type="evidence" value="ECO:0007669"/>
    <property type="project" value="UniProtKB-SubCell"/>
</dbReference>
<evidence type="ECO:0000256" key="4">
    <source>
        <dbReference type="ARBA" id="ARBA00022989"/>
    </source>
</evidence>
<keyword evidence="5 6" id="KW-0472">Membrane</keyword>
<feature type="transmembrane region" description="Helical" evidence="6">
    <location>
        <begin position="318"/>
        <end position="339"/>
    </location>
</feature>
<dbReference type="Proteomes" id="UP000653454">
    <property type="component" value="Unassembled WGS sequence"/>
</dbReference>
<accession>A0A8S4EZ50</accession>
<feature type="transmembrane region" description="Helical" evidence="6">
    <location>
        <begin position="93"/>
        <end position="113"/>
    </location>
</feature>
<feature type="transmembrane region" description="Helical" evidence="6">
    <location>
        <begin position="125"/>
        <end position="143"/>
    </location>
</feature>
<dbReference type="Gene3D" id="1.20.1250.20">
    <property type="entry name" value="MFS general substrate transporter like domains"/>
    <property type="match status" value="1"/>
</dbReference>
<feature type="transmembrane region" description="Helical" evidence="6">
    <location>
        <begin position="226"/>
        <end position="243"/>
    </location>
</feature>
<organism evidence="8 9">
    <name type="scientific">Plutella xylostella</name>
    <name type="common">Diamondback moth</name>
    <name type="synonym">Plutella maculipennis</name>
    <dbReference type="NCBI Taxonomy" id="51655"/>
    <lineage>
        <taxon>Eukaryota</taxon>
        <taxon>Metazoa</taxon>
        <taxon>Ecdysozoa</taxon>
        <taxon>Arthropoda</taxon>
        <taxon>Hexapoda</taxon>
        <taxon>Insecta</taxon>
        <taxon>Pterygota</taxon>
        <taxon>Neoptera</taxon>
        <taxon>Endopterygota</taxon>
        <taxon>Lepidoptera</taxon>
        <taxon>Glossata</taxon>
        <taxon>Ditrysia</taxon>
        <taxon>Yponomeutoidea</taxon>
        <taxon>Plutellidae</taxon>
        <taxon>Plutella</taxon>
    </lineage>
</organism>
<sequence length="624" mass="66168">MYRRKACAYAQLNLVKIEGAMKKAMFVVKGAPGDQEPRVDVELEEALDIAGAGRYQLWHCLLMVLVLSSALLEIIGSAFVLPAAQCDLDIPDALKGALIGLPNIGIILTATVWGRLADSRGRRPVMLASTAAAGTLGALAAFMPNLPCYAVFKFAASLFLSCPSSLSFAYGGELVPRRRRDLAVLVLSAMLMMMSTLSPVIAWAILPFNYRIPLGSITFRPWRLLTIVYSLPLLLSSVLLVFAKESPKFLLTRGRADEALEVLRSIYETNTGYPRDSFPVASLKVREDIPSEAGSELALAQPRQSSALDLLRPPHLKWMALTGFLMFGVFCLLNGLWIFSTDTINKVMADSGAQDGTICILMNQLQNQTPNATCTDDISTDTFSIMSITTFVYGLVVFGVILSPLSKKSLLVFTYVVCGVASLLSGALRQRMVAGVAMSALQVTALGVGPLTAYASLLVFTYVVCGVASLLSGALRQRMVAGVAMSALQVTALGVGPLTAYASLLVFTYVVCGVASLLSGALRQRMVAGVAMSALQVTALGVGPLTAYAVHLFPTSLRGTAVGTLLMFGRVGSVVGANVAGVSLAVACSATFYGFSALLFLCAALSLLLPKEASTTDDTDSRNS</sequence>
<dbReference type="InterPro" id="IPR020846">
    <property type="entry name" value="MFS_dom"/>
</dbReference>
<dbReference type="PANTHER" id="PTHR23511">
    <property type="entry name" value="SYNAPTIC VESICLE GLYCOPROTEIN 2"/>
    <property type="match status" value="1"/>
</dbReference>
<keyword evidence="9" id="KW-1185">Reference proteome</keyword>
<dbReference type="PROSITE" id="PS50850">
    <property type="entry name" value="MFS"/>
    <property type="match status" value="1"/>
</dbReference>
<name>A0A8S4EZ50_PLUXY</name>
<evidence type="ECO:0000313" key="8">
    <source>
        <dbReference type="EMBL" id="CAG9120813.1"/>
    </source>
</evidence>
<evidence type="ECO:0000256" key="3">
    <source>
        <dbReference type="ARBA" id="ARBA00022692"/>
    </source>
</evidence>
<feature type="transmembrane region" description="Helical" evidence="6">
    <location>
        <begin position="592"/>
        <end position="609"/>
    </location>
</feature>